<reference evidence="1" key="2">
    <citation type="submission" date="2020-04" db="EMBL/GenBank/DDBJ databases">
        <authorList>
            <person name="Santos R.A.C."/>
            <person name="Steenwyk J.L."/>
            <person name="Rivero-Menendez O."/>
            <person name="Mead M.E."/>
            <person name="Silva L.P."/>
            <person name="Bastos R.W."/>
            <person name="Alastruey-Izquierdo A."/>
            <person name="Goldman G.H."/>
            <person name="Rokas A."/>
        </authorList>
    </citation>
    <scope>NUCLEOTIDE SEQUENCE</scope>
    <source>
        <strain evidence="1">CNM-CM8927</strain>
    </source>
</reference>
<dbReference type="Proteomes" id="UP000649114">
    <property type="component" value="Unassembled WGS sequence"/>
</dbReference>
<evidence type="ECO:0000313" key="2">
    <source>
        <dbReference type="Proteomes" id="UP000649114"/>
    </source>
</evidence>
<name>A0AAN5YGP5_ASPLE</name>
<dbReference type="EMBL" id="JAAAPU010000182">
    <property type="protein sequence ID" value="KAF4200662.1"/>
    <property type="molecule type" value="Genomic_DNA"/>
</dbReference>
<reference evidence="1" key="1">
    <citation type="journal article" date="2020" name="bioRxiv">
        <title>Genomic and phenotypic heterogeneity of clinical isolates of the human pathogens Aspergillus fumigatus, Aspergillus lentulus and Aspergillus fumigatiaffinis.</title>
        <authorList>
            <person name="dos Santos R.A.C."/>
            <person name="Steenwyk J.L."/>
            <person name="Rivero-Menendez O."/>
            <person name="Mead M.E."/>
            <person name="Silva L.P."/>
            <person name="Bastos R.W."/>
            <person name="Alastruey-Izquierdo A."/>
            <person name="Goldman G.H."/>
            <person name="Rokas A."/>
        </authorList>
    </citation>
    <scope>NUCLEOTIDE SEQUENCE</scope>
    <source>
        <strain evidence="1">CNM-CM8927</strain>
    </source>
</reference>
<gene>
    <name evidence="1" type="ORF">CNMCM8927_002758</name>
</gene>
<evidence type="ECO:0000313" key="1">
    <source>
        <dbReference type="EMBL" id="KAF4200662.1"/>
    </source>
</evidence>
<dbReference type="AlphaFoldDB" id="A0AAN5YGP5"/>
<sequence>MDTVAEVLWCSVSPAESPRTRDETETEIGSLGANTHQYVTCLWSVQVVSNNAAKERDNLRMLRPRREEEDDGVGMSCGMGARRYRYMLCGIKGSWLEDSVAFERQTG</sequence>
<accession>A0AAN5YGP5</accession>
<proteinExistence type="predicted"/>
<organism evidence="1 2">
    <name type="scientific">Aspergillus lentulus</name>
    <dbReference type="NCBI Taxonomy" id="293939"/>
    <lineage>
        <taxon>Eukaryota</taxon>
        <taxon>Fungi</taxon>
        <taxon>Dikarya</taxon>
        <taxon>Ascomycota</taxon>
        <taxon>Pezizomycotina</taxon>
        <taxon>Eurotiomycetes</taxon>
        <taxon>Eurotiomycetidae</taxon>
        <taxon>Eurotiales</taxon>
        <taxon>Aspergillaceae</taxon>
        <taxon>Aspergillus</taxon>
        <taxon>Aspergillus subgen. Fumigati</taxon>
    </lineage>
</organism>
<comment type="caution">
    <text evidence="1">The sequence shown here is derived from an EMBL/GenBank/DDBJ whole genome shotgun (WGS) entry which is preliminary data.</text>
</comment>
<protein>
    <submittedName>
        <fullName evidence="1">Uncharacterized protein</fullName>
    </submittedName>
</protein>